<protein>
    <submittedName>
        <fullName evidence="3">Long-chain acyl-CoA synthetase</fullName>
    </submittedName>
</protein>
<dbReference type="EMBL" id="FZNZ01000003">
    <property type="protein sequence ID" value="SNR65449.1"/>
    <property type="molecule type" value="Genomic_DNA"/>
</dbReference>
<dbReference type="PANTHER" id="PTHR43272">
    <property type="entry name" value="LONG-CHAIN-FATTY-ACID--COA LIGASE"/>
    <property type="match status" value="1"/>
</dbReference>
<keyword evidence="1" id="KW-0547">Nucleotide-binding</keyword>
<dbReference type="InterPro" id="IPR000873">
    <property type="entry name" value="AMP-dep_synth/lig_dom"/>
</dbReference>
<dbReference type="SUPFAM" id="SSF56801">
    <property type="entry name" value="Acetyl-CoA synthetase-like"/>
    <property type="match status" value="1"/>
</dbReference>
<dbReference type="PANTHER" id="PTHR43272:SF33">
    <property type="entry name" value="AMP-BINDING DOMAIN-CONTAINING PROTEIN-RELATED"/>
    <property type="match status" value="1"/>
</dbReference>
<name>A0A2K9HKF5_9BACT</name>
<dbReference type="AlphaFoldDB" id="A0A2K9HKF5"/>
<evidence type="ECO:0000313" key="3">
    <source>
        <dbReference type="EMBL" id="SNR65449.1"/>
    </source>
</evidence>
<dbReference type="InterPro" id="IPR042099">
    <property type="entry name" value="ANL_N_sf"/>
</dbReference>
<accession>A0A2K9HKF5</accession>
<sequence>MQTISHLSVLIHEQAKKHGTKAAITFRNFGSLEWRAVSWNQFSMRVKEVSNALLNLGMKPQETIAVFSQNCIHHLYTEFGAYGVRVISIPFYATSSEQQIQYMIQDASVRFLFVGEQEQYDKARRIQSLCPSLERIIVFDSSVRLSQHDPNSIYFEDFLKLGEGFPREAEVEESWTQANEADICNILYTSGTTGESKGVVLTYKMYHAALRANAKSVPLNDKDRVINFLPFSHVFERGWAYLALSLGSELIVNTYPKEIQQSMRETHPTCMAAVPRFWEKVYVAVKERMENSSVVQRKLFYHALNVGRKRNIQYIARGKRVPLTLEMEYKLVNKTVLSLVRKQLGLENPHIFPTAGAYVSPEVEEFVHSVGINMIVGYGLTESLATVTCDHIGQPYTIGSVGRPIEGIDIKISEEGEVMLKGPTIMPGYFRRETSNAEAFDKDGYFHTGDAGYMKDGELFLKERIKDLFKTSNGKYVAPQMVEGMLLVDKFIEQVSVIADQRKFVAALIVPEFSVLEEWAKENHITFKDREELCQNKRVNEMMRERIETLQQRLASYEQIKRFTLLPHHFSMENGELTNTLKLRRSVVNHRYHDVIEKMYEE</sequence>
<dbReference type="KEGG" id="pje:CRM71_07315"/>
<keyword evidence="2" id="KW-0067">ATP-binding</keyword>
<evidence type="ECO:0000313" key="4">
    <source>
        <dbReference type="Proteomes" id="UP000198427"/>
    </source>
</evidence>
<gene>
    <name evidence="3" type="ORF">SAMN06265364_10349</name>
</gene>
<evidence type="ECO:0000256" key="1">
    <source>
        <dbReference type="ARBA" id="ARBA00022741"/>
    </source>
</evidence>
<reference evidence="3 4" key="1">
    <citation type="submission" date="2017-06" db="EMBL/GenBank/DDBJ databases">
        <authorList>
            <person name="Varghese N."/>
            <person name="Submissions S."/>
        </authorList>
    </citation>
    <scope>NUCLEOTIDE SEQUENCE [LARGE SCALE GENOMIC DNA]</scope>
    <source>
        <strain evidence="3 4">DSM 26989</strain>
    </source>
</reference>
<dbReference type="OrthoDB" id="9803968at2"/>
<dbReference type="Proteomes" id="UP000198427">
    <property type="component" value="Unassembled WGS sequence"/>
</dbReference>
<keyword evidence="4" id="KW-1185">Reference proteome</keyword>
<dbReference type="GO" id="GO:0004467">
    <property type="term" value="F:long-chain fatty acid-CoA ligase activity"/>
    <property type="evidence" value="ECO:0007669"/>
    <property type="project" value="TreeGrafter"/>
</dbReference>
<dbReference type="Pfam" id="PF00501">
    <property type="entry name" value="AMP-binding"/>
    <property type="match status" value="1"/>
</dbReference>
<dbReference type="Gene3D" id="3.40.50.12780">
    <property type="entry name" value="N-terminal domain of ligase-like"/>
    <property type="match status" value="1"/>
</dbReference>
<dbReference type="GeneID" id="94029214"/>
<dbReference type="GO" id="GO:0005524">
    <property type="term" value="F:ATP binding"/>
    <property type="evidence" value="ECO:0007669"/>
    <property type="project" value="UniProtKB-KW"/>
</dbReference>
<organism evidence="3 4">
    <name type="scientific">Prevotella jejuni</name>
    <dbReference type="NCBI Taxonomy" id="1177574"/>
    <lineage>
        <taxon>Bacteria</taxon>
        <taxon>Pseudomonadati</taxon>
        <taxon>Bacteroidota</taxon>
        <taxon>Bacteroidia</taxon>
        <taxon>Bacteroidales</taxon>
        <taxon>Prevotellaceae</taxon>
        <taxon>Prevotella</taxon>
    </lineage>
</organism>
<proteinExistence type="predicted"/>
<comment type="caution">
    <text evidence="3">The sequence shown here is derived from an EMBL/GenBank/DDBJ whole genome shotgun (WGS) entry which is preliminary data.</text>
</comment>
<dbReference type="InterPro" id="IPR020845">
    <property type="entry name" value="AMP-binding_CS"/>
</dbReference>
<dbReference type="CDD" id="cd05907">
    <property type="entry name" value="VL_LC_FACS_like"/>
    <property type="match status" value="1"/>
</dbReference>
<dbReference type="PROSITE" id="PS00455">
    <property type="entry name" value="AMP_BINDING"/>
    <property type="match status" value="1"/>
</dbReference>
<dbReference type="Pfam" id="PF23562">
    <property type="entry name" value="AMP-binding_C_3"/>
    <property type="match status" value="1"/>
</dbReference>
<dbReference type="RefSeq" id="WP_089365408.1">
    <property type="nucleotide sequence ID" value="NZ_CP023863.1"/>
</dbReference>
<dbReference type="GO" id="GO:0016020">
    <property type="term" value="C:membrane"/>
    <property type="evidence" value="ECO:0007669"/>
    <property type="project" value="TreeGrafter"/>
</dbReference>
<evidence type="ECO:0000256" key="2">
    <source>
        <dbReference type="ARBA" id="ARBA00022840"/>
    </source>
</evidence>